<evidence type="ECO:0000256" key="1">
    <source>
        <dbReference type="ARBA" id="ARBA00004245"/>
    </source>
</evidence>
<keyword evidence="9" id="KW-1185">Reference proteome</keyword>
<dbReference type="SUPFAM" id="SSF55770">
    <property type="entry name" value="Profilin (actin-binding protein)"/>
    <property type="match status" value="1"/>
</dbReference>
<dbReference type="InterPro" id="IPR048278">
    <property type="entry name" value="PFN"/>
</dbReference>
<protein>
    <recommendedName>
        <fullName evidence="7">Profilin</fullName>
    </recommendedName>
</protein>
<proteinExistence type="inferred from homology"/>
<dbReference type="Pfam" id="PF00235">
    <property type="entry name" value="Profilin"/>
    <property type="match status" value="1"/>
</dbReference>
<dbReference type="GO" id="GO:0005938">
    <property type="term" value="C:cell cortex"/>
    <property type="evidence" value="ECO:0007669"/>
    <property type="project" value="TreeGrafter"/>
</dbReference>
<dbReference type="GO" id="GO:0005856">
    <property type="term" value="C:cytoskeleton"/>
    <property type="evidence" value="ECO:0007669"/>
    <property type="project" value="UniProtKB-SubCell"/>
</dbReference>
<keyword evidence="3" id="KW-0963">Cytoplasm</keyword>
<dbReference type="InterPro" id="IPR027310">
    <property type="entry name" value="Profilin_CS"/>
</dbReference>
<reference evidence="8" key="1">
    <citation type="journal article" date="2020" name="Stud. Mycol.">
        <title>101 Dothideomycetes genomes: a test case for predicting lifestyles and emergence of pathogens.</title>
        <authorList>
            <person name="Haridas S."/>
            <person name="Albert R."/>
            <person name="Binder M."/>
            <person name="Bloem J."/>
            <person name="Labutti K."/>
            <person name="Salamov A."/>
            <person name="Andreopoulos B."/>
            <person name="Baker S."/>
            <person name="Barry K."/>
            <person name="Bills G."/>
            <person name="Bluhm B."/>
            <person name="Cannon C."/>
            <person name="Castanera R."/>
            <person name="Culley D."/>
            <person name="Daum C."/>
            <person name="Ezra D."/>
            <person name="Gonzalez J."/>
            <person name="Henrissat B."/>
            <person name="Kuo A."/>
            <person name="Liang C."/>
            <person name="Lipzen A."/>
            <person name="Lutzoni F."/>
            <person name="Magnuson J."/>
            <person name="Mondo S."/>
            <person name="Nolan M."/>
            <person name="Ohm R."/>
            <person name="Pangilinan J."/>
            <person name="Park H.-J."/>
            <person name="Ramirez L."/>
            <person name="Alfaro M."/>
            <person name="Sun H."/>
            <person name="Tritt A."/>
            <person name="Yoshinaga Y."/>
            <person name="Zwiers L.-H."/>
            <person name="Turgeon B."/>
            <person name="Goodwin S."/>
            <person name="Spatafora J."/>
            <person name="Crous P."/>
            <person name="Grigoriev I."/>
        </authorList>
    </citation>
    <scope>NUCLEOTIDE SEQUENCE</scope>
    <source>
        <strain evidence="8">CBS 115976</strain>
    </source>
</reference>
<evidence type="ECO:0000313" key="8">
    <source>
        <dbReference type="EMBL" id="KAF2673251.1"/>
    </source>
</evidence>
<sequence>MSWQAYIDSSLVGTGYIDSAAIFSVDGKDDWAHATNFKISPEEMQVIVGSFTKSSDVLAGGFKVNAVKYMAISTPDSETNPGVLMGRSGKEGFVVAKTTQALILAHHPETVMTPQCVDVVEKLAKYLKDLGY</sequence>
<dbReference type="AlphaFoldDB" id="A0A6A6UP57"/>
<dbReference type="EMBL" id="MU004231">
    <property type="protein sequence ID" value="KAF2673251.1"/>
    <property type="molecule type" value="Genomic_DNA"/>
</dbReference>
<dbReference type="PRINTS" id="PR00392">
    <property type="entry name" value="PROFILIN"/>
</dbReference>
<evidence type="ECO:0000256" key="3">
    <source>
        <dbReference type="ARBA" id="ARBA00022490"/>
    </source>
</evidence>
<accession>A0A6A6UP57</accession>
<dbReference type="CDD" id="cd00148">
    <property type="entry name" value="PROF"/>
    <property type="match status" value="1"/>
</dbReference>
<evidence type="ECO:0000256" key="6">
    <source>
        <dbReference type="RuleBase" id="RU003908"/>
    </source>
</evidence>
<dbReference type="PANTHER" id="PTHR11604">
    <property type="entry name" value="PROFILIN"/>
    <property type="match status" value="1"/>
</dbReference>
<dbReference type="PRINTS" id="PR01640">
    <property type="entry name" value="PROFILINPLNT"/>
</dbReference>
<evidence type="ECO:0000256" key="7">
    <source>
        <dbReference type="RuleBase" id="RU003909"/>
    </source>
</evidence>
<dbReference type="SMART" id="SM00392">
    <property type="entry name" value="PROF"/>
    <property type="match status" value="1"/>
</dbReference>
<keyword evidence="5 6" id="KW-0206">Cytoskeleton</keyword>
<dbReference type="GO" id="GO:0003785">
    <property type="term" value="F:actin monomer binding"/>
    <property type="evidence" value="ECO:0007669"/>
    <property type="project" value="TreeGrafter"/>
</dbReference>
<dbReference type="Proteomes" id="UP000799302">
    <property type="component" value="Unassembled WGS sequence"/>
</dbReference>
<organism evidence="8 9">
    <name type="scientific">Microthyrium microscopicum</name>
    <dbReference type="NCBI Taxonomy" id="703497"/>
    <lineage>
        <taxon>Eukaryota</taxon>
        <taxon>Fungi</taxon>
        <taxon>Dikarya</taxon>
        <taxon>Ascomycota</taxon>
        <taxon>Pezizomycotina</taxon>
        <taxon>Dothideomycetes</taxon>
        <taxon>Dothideomycetes incertae sedis</taxon>
        <taxon>Microthyriales</taxon>
        <taxon>Microthyriaceae</taxon>
        <taxon>Microthyrium</taxon>
    </lineage>
</organism>
<dbReference type="InterPro" id="IPR036140">
    <property type="entry name" value="PFN_sf"/>
</dbReference>
<dbReference type="Gene3D" id="3.30.450.30">
    <property type="entry name" value="Dynein light chain 2a, cytoplasmic"/>
    <property type="match status" value="1"/>
</dbReference>
<dbReference type="OrthoDB" id="421374at2759"/>
<comment type="similarity">
    <text evidence="2 7">Belongs to the profilin family.</text>
</comment>
<dbReference type="PANTHER" id="PTHR11604:SF0">
    <property type="entry name" value="PROFILIN"/>
    <property type="match status" value="1"/>
</dbReference>
<gene>
    <name evidence="8" type="ORF">BT63DRAFT_151169</name>
</gene>
<dbReference type="PROSITE" id="PS00414">
    <property type="entry name" value="PROFILIN"/>
    <property type="match status" value="1"/>
</dbReference>
<evidence type="ECO:0000256" key="4">
    <source>
        <dbReference type="ARBA" id="ARBA00023203"/>
    </source>
</evidence>
<name>A0A6A6UP57_9PEZI</name>
<keyword evidence="4 7" id="KW-0009">Actin-binding</keyword>
<evidence type="ECO:0000256" key="2">
    <source>
        <dbReference type="ARBA" id="ARBA00010058"/>
    </source>
</evidence>
<dbReference type="InterPro" id="IPR005455">
    <property type="entry name" value="PFN_euk"/>
</dbReference>
<evidence type="ECO:0000313" key="9">
    <source>
        <dbReference type="Proteomes" id="UP000799302"/>
    </source>
</evidence>
<comment type="subunit">
    <text evidence="6">Occurs in many kinds of cells as a complex with monomeric actin in a 1:1 ratio.</text>
</comment>
<evidence type="ECO:0000256" key="5">
    <source>
        <dbReference type="ARBA" id="ARBA00023212"/>
    </source>
</evidence>
<comment type="subcellular location">
    <subcellularLocation>
        <location evidence="1">Cytoplasm</location>
        <location evidence="1">Cytoskeleton</location>
    </subcellularLocation>
</comment>
<comment type="function">
    <text evidence="6">Binds to actin and affects the structure of the cytoskeleton. At high concentrations, profilin prevents the polymerization of actin, whereas it enhances it at low concentrations.</text>
</comment>